<proteinExistence type="predicted"/>
<feature type="region of interest" description="Disordered" evidence="1">
    <location>
        <begin position="44"/>
        <end position="72"/>
    </location>
</feature>
<organism evidence="4 5">
    <name type="scientific">Coprococcus hominis</name>
    <name type="common">ex Arizal et al. 2022</name>
    <dbReference type="NCBI Taxonomy" id="2881262"/>
    <lineage>
        <taxon>Bacteria</taxon>
        <taxon>Bacillati</taxon>
        <taxon>Bacillota</taxon>
        <taxon>Clostridia</taxon>
        <taxon>Lachnospirales</taxon>
        <taxon>Lachnospiraceae</taxon>
        <taxon>Coprococcus</taxon>
    </lineage>
</organism>
<accession>A0ABS8FRE4</accession>
<evidence type="ECO:0000256" key="2">
    <source>
        <dbReference type="SAM" id="SignalP"/>
    </source>
</evidence>
<gene>
    <name evidence="4" type="ORF">LKD28_12415</name>
</gene>
<feature type="signal peptide" evidence="2">
    <location>
        <begin position="1"/>
        <end position="26"/>
    </location>
</feature>
<reference evidence="4 5" key="1">
    <citation type="submission" date="2021-10" db="EMBL/GenBank/DDBJ databases">
        <title>Anaerobic single-cell dispensing facilitates the cultivation of human gut bacteria.</title>
        <authorList>
            <person name="Afrizal A."/>
        </authorList>
    </citation>
    <scope>NUCLEOTIDE SEQUENCE [LARGE SCALE GENOMIC DNA]</scope>
    <source>
        <strain evidence="4 5">CLA-AA-H212</strain>
    </source>
</reference>
<dbReference type="Pfam" id="PF13930">
    <property type="entry name" value="Endonuclea_NS_2"/>
    <property type="match status" value="1"/>
</dbReference>
<keyword evidence="2" id="KW-0732">Signal</keyword>
<comment type="caution">
    <text evidence="4">The sequence shown here is derived from an EMBL/GenBank/DDBJ whole genome shotgun (WGS) entry which is preliminary data.</text>
</comment>
<dbReference type="GO" id="GO:0004519">
    <property type="term" value="F:endonuclease activity"/>
    <property type="evidence" value="ECO:0007669"/>
    <property type="project" value="UniProtKB-KW"/>
</dbReference>
<dbReference type="InterPro" id="IPR035451">
    <property type="entry name" value="Ada-like_dom_sf"/>
</dbReference>
<dbReference type="InterPro" id="IPR044927">
    <property type="entry name" value="Endonuclea_NS_2"/>
</dbReference>
<dbReference type="SUPFAM" id="SSF57884">
    <property type="entry name" value="Ada DNA repair protein, N-terminal domain (N-Ada 10)"/>
    <property type="match status" value="1"/>
</dbReference>
<keyword evidence="4" id="KW-0255">Endonuclease</keyword>
<evidence type="ECO:0000256" key="1">
    <source>
        <dbReference type="SAM" id="MobiDB-lite"/>
    </source>
</evidence>
<dbReference type="PROSITE" id="PS51257">
    <property type="entry name" value="PROKAR_LIPOPROTEIN"/>
    <property type="match status" value="1"/>
</dbReference>
<name>A0ABS8FRE4_9FIRM</name>
<evidence type="ECO:0000313" key="4">
    <source>
        <dbReference type="EMBL" id="MCC2219816.1"/>
    </source>
</evidence>
<protein>
    <submittedName>
        <fullName evidence="4">DNA/RNA non-specific endonuclease</fullName>
    </submittedName>
</protein>
<dbReference type="RefSeq" id="WP_227573555.1">
    <property type="nucleotide sequence ID" value="NZ_JAJEQT010000010.1"/>
</dbReference>
<keyword evidence="4" id="KW-0540">Nuclease</keyword>
<dbReference type="Gene3D" id="3.40.570.10">
    <property type="entry name" value="Extracellular Endonuclease, subunit A"/>
    <property type="match status" value="1"/>
</dbReference>
<feature type="chain" id="PRO_5047252870" evidence="2">
    <location>
        <begin position="27"/>
        <end position="342"/>
    </location>
</feature>
<dbReference type="Gene3D" id="3.40.10.10">
    <property type="entry name" value="DNA Methylphosphotriester Repair Domain"/>
    <property type="match status" value="1"/>
</dbReference>
<dbReference type="EMBL" id="JAJEQT010000010">
    <property type="protein sequence ID" value="MCC2219816.1"/>
    <property type="molecule type" value="Genomic_DNA"/>
</dbReference>
<evidence type="ECO:0000313" key="5">
    <source>
        <dbReference type="Proteomes" id="UP001198495"/>
    </source>
</evidence>
<evidence type="ECO:0000259" key="3">
    <source>
        <dbReference type="Pfam" id="PF13930"/>
    </source>
</evidence>
<keyword evidence="4" id="KW-0378">Hydrolase</keyword>
<feature type="domain" description="Type VII secretion system protein EssD-like" evidence="3">
    <location>
        <begin position="111"/>
        <end position="236"/>
    </location>
</feature>
<dbReference type="InterPro" id="IPR044929">
    <property type="entry name" value="DNA/RNA_non-sp_Endonuclease_sf"/>
</dbReference>
<sequence length="342" mass="37897">MKKIIITLKYMVASLLIALSFAGCVAGQPAADDSTTAAIEAQDITENPDARDKDSQPDAQSENGLPRAIQTGNPVSLADIPAYDGTSYIQLENNMPDFTEEEKKSTEAFERYSDLDSLGRCGQAYANICPELQPTEERGTIGNVRPSGWHTVKYNDLIDGNYLYNRCHLIAYCLAGENANEKNLITGTRYLNVDGMLPFEEKVDAYVKETGNHVLYRVTPIFEGDNLVASGVEMEGWSVEDEGAGICFYVYCYNVQPGIGINYADGTSWESEIQEQTPNSELMGDNKNETAQTYILNTNTKKIHRPTCSSVSQMKEKNKQTYEGTVEELENMGYTPCKKCNP</sequence>
<keyword evidence="5" id="KW-1185">Reference proteome</keyword>
<dbReference type="Proteomes" id="UP001198495">
    <property type="component" value="Unassembled WGS sequence"/>
</dbReference>